<organism evidence="6 7">
    <name type="scientific">Collybiopsis luxurians FD-317 M1</name>
    <dbReference type="NCBI Taxonomy" id="944289"/>
    <lineage>
        <taxon>Eukaryota</taxon>
        <taxon>Fungi</taxon>
        <taxon>Dikarya</taxon>
        <taxon>Basidiomycota</taxon>
        <taxon>Agaricomycotina</taxon>
        <taxon>Agaricomycetes</taxon>
        <taxon>Agaricomycetidae</taxon>
        <taxon>Agaricales</taxon>
        <taxon>Marasmiineae</taxon>
        <taxon>Omphalotaceae</taxon>
        <taxon>Collybiopsis</taxon>
        <taxon>Collybiopsis luxurians</taxon>
    </lineage>
</organism>
<dbReference type="InterPro" id="IPR006913">
    <property type="entry name" value="CENP-V/GFA"/>
</dbReference>
<feature type="domain" description="CENP-V/GFA" evidence="5">
    <location>
        <begin position="10"/>
        <end position="131"/>
    </location>
</feature>
<dbReference type="AlphaFoldDB" id="A0A0D0BX33"/>
<dbReference type="SUPFAM" id="SSF51316">
    <property type="entry name" value="Mss4-like"/>
    <property type="match status" value="1"/>
</dbReference>
<keyword evidence="7" id="KW-1185">Reference proteome</keyword>
<dbReference type="PANTHER" id="PTHR33337:SF40">
    <property type="entry name" value="CENP-V_GFA DOMAIN-CONTAINING PROTEIN-RELATED"/>
    <property type="match status" value="1"/>
</dbReference>
<evidence type="ECO:0000313" key="7">
    <source>
        <dbReference type="Proteomes" id="UP000053593"/>
    </source>
</evidence>
<proteinExistence type="inferred from homology"/>
<dbReference type="Gene3D" id="3.90.1590.10">
    <property type="entry name" value="glutathione-dependent formaldehyde- activating enzyme (gfa)"/>
    <property type="match status" value="1"/>
</dbReference>
<sequence>MSESNHPEILTGGCLCESIRYQIKFSNQDVYPPDPHTCQCTTCRKQSGALIVHFITVSPLQLTWITPPPLEFPSSPGYFRAFCPNCGSALAYRAVGSPNEVEILSGSLDQGVLASPSAVKLTKPIGGQFWCKRFIEGVTDGISEGTRWLEGSAQGFKLPWTGVKTDE</sequence>
<evidence type="ECO:0000256" key="3">
    <source>
        <dbReference type="ARBA" id="ARBA00022833"/>
    </source>
</evidence>
<accession>A0A0D0BX33</accession>
<dbReference type="PANTHER" id="PTHR33337">
    <property type="entry name" value="GFA DOMAIN-CONTAINING PROTEIN"/>
    <property type="match status" value="1"/>
</dbReference>
<keyword evidence="2" id="KW-0479">Metal-binding</keyword>
<reference evidence="6 7" key="1">
    <citation type="submission" date="2014-04" db="EMBL/GenBank/DDBJ databases">
        <title>Evolutionary Origins and Diversification of the Mycorrhizal Mutualists.</title>
        <authorList>
            <consortium name="DOE Joint Genome Institute"/>
            <consortium name="Mycorrhizal Genomics Consortium"/>
            <person name="Kohler A."/>
            <person name="Kuo A."/>
            <person name="Nagy L.G."/>
            <person name="Floudas D."/>
            <person name="Copeland A."/>
            <person name="Barry K.W."/>
            <person name="Cichocki N."/>
            <person name="Veneault-Fourrey C."/>
            <person name="LaButti K."/>
            <person name="Lindquist E.A."/>
            <person name="Lipzen A."/>
            <person name="Lundell T."/>
            <person name="Morin E."/>
            <person name="Murat C."/>
            <person name="Riley R."/>
            <person name="Ohm R."/>
            <person name="Sun H."/>
            <person name="Tunlid A."/>
            <person name="Henrissat B."/>
            <person name="Grigoriev I.V."/>
            <person name="Hibbett D.S."/>
            <person name="Martin F."/>
        </authorList>
    </citation>
    <scope>NUCLEOTIDE SEQUENCE [LARGE SCALE GENOMIC DNA]</scope>
    <source>
        <strain evidence="6 7">FD-317 M1</strain>
    </source>
</reference>
<keyword evidence="3" id="KW-0862">Zinc</keyword>
<dbReference type="Pfam" id="PF04828">
    <property type="entry name" value="GFA"/>
    <property type="match status" value="1"/>
</dbReference>
<keyword evidence="4" id="KW-0456">Lyase</keyword>
<dbReference type="InterPro" id="IPR011057">
    <property type="entry name" value="Mss4-like_sf"/>
</dbReference>
<evidence type="ECO:0000259" key="5">
    <source>
        <dbReference type="PROSITE" id="PS51891"/>
    </source>
</evidence>
<evidence type="ECO:0000313" key="6">
    <source>
        <dbReference type="EMBL" id="KIK60231.1"/>
    </source>
</evidence>
<dbReference type="EMBL" id="KN834776">
    <property type="protein sequence ID" value="KIK60231.1"/>
    <property type="molecule type" value="Genomic_DNA"/>
</dbReference>
<dbReference type="Proteomes" id="UP000053593">
    <property type="component" value="Unassembled WGS sequence"/>
</dbReference>
<dbReference type="GO" id="GO:0016846">
    <property type="term" value="F:carbon-sulfur lyase activity"/>
    <property type="evidence" value="ECO:0007669"/>
    <property type="project" value="InterPro"/>
</dbReference>
<gene>
    <name evidence="6" type="ORF">GYMLUDRAFT_168403</name>
</gene>
<dbReference type="GO" id="GO:0046872">
    <property type="term" value="F:metal ion binding"/>
    <property type="evidence" value="ECO:0007669"/>
    <property type="project" value="UniProtKB-KW"/>
</dbReference>
<name>A0A0D0BX33_9AGAR</name>
<protein>
    <recommendedName>
        <fullName evidence="5">CENP-V/GFA domain-containing protein</fullName>
    </recommendedName>
</protein>
<evidence type="ECO:0000256" key="1">
    <source>
        <dbReference type="ARBA" id="ARBA00005495"/>
    </source>
</evidence>
<dbReference type="PROSITE" id="PS51891">
    <property type="entry name" value="CENP_V_GFA"/>
    <property type="match status" value="1"/>
</dbReference>
<comment type="similarity">
    <text evidence="1">Belongs to the Gfa family.</text>
</comment>
<dbReference type="OrthoDB" id="6329284at2759"/>
<dbReference type="HOGENOM" id="CLU_095045_1_0_1"/>
<evidence type="ECO:0000256" key="2">
    <source>
        <dbReference type="ARBA" id="ARBA00022723"/>
    </source>
</evidence>
<evidence type="ECO:0000256" key="4">
    <source>
        <dbReference type="ARBA" id="ARBA00023239"/>
    </source>
</evidence>